<comment type="subcellular location">
    <subcellularLocation>
        <location evidence="1">Cell envelope</location>
    </subcellularLocation>
</comment>
<accession>A0A315Z8W6</accession>
<dbReference type="EMBL" id="QGDO01000003">
    <property type="protein sequence ID" value="PWJ41830.1"/>
    <property type="molecule type" value="Genomic_DNA"/>
</dbReference>
<dbReference type="OrthoDB" id="1522431at2"/>
<dbReference type="InterPro" id="IPR058636">
    <property type="entry name" value="Beta-barrel_YknX"/>
</dbReference>
<evidence type="ECO:0000256" key="2">
    <source>
        <dbReference type="ARBA" id="ARBA00023054"/>
    </source>
</evidence>
<evidence type="ECO:0000313" key="6">
    <source>
        <dbReference type="Proteomes" id="UP000245535"/>
    </source>
</evidence>
<dbReference type="Pfam" id="PF25990">
    <property type="entry name" value="Beta-barrel_YknX"/>
    <property type="match status" value="1"/>
</dbReference>
<proteinExistence type="predicted"/>
<dbReference type="Proteomes" id="UP000245535">
    <property type="component" value="Unassembled WGS sequence"/>
</dbReference>
<dbReference type="PANTHER" id="PTHR32347">
    <property type="entry name" value="EFFLUX SYSTEM COMPONENT YKNX-RELATED"/>
    <property type="match status" value="1"/>
</dbReference>
<evidence type="ECO:0000313" key="5">
    <source>
        <dbReference type="EMBL" id="PWJ41830.1"/>
    </source>
</evidence>
<gene>
    <name evidence="5" type="ORF">BC781_10380</name>
</gene>
<name>A0A315Z8W6_SEDFL</name>
<reference evidence="5 6" key="1">
    <citation type="submission" date="2018-03" db="EMBL/GenBank/DDBJ databases">
        <title>Genomic Encyclopedia of Archaeal and Bacterial Type Strains, Phase II (KMG-II): from individual species to whole genera.</title>
        <authorList>
            <person name="Goeker M."/>
        </authorList>
    </citation>
    <scope>NUCLEOTIDE SEQUENCE [LARGE SCALE GENOMIC DNA]</scope>
    <source>
        <strain evidence="5 6">DSM 28229</strain>
    </source>
</reference>
<dbReference type="PANTHER" id="PTHR32347:SF23">
    <property type="entry name" value="BLL5650 PROTEIN"/>
    <property type="match status" value="1"/>
</dbReference>
<dbReference type="InterPro" id="IPR050465">
    <property type="entry name" value="UPF0194_transport"/>
</dbReference>
<dbReference type="RefSeq" id="WP_109618199.1">
    <property type="nucleotide sequence ID" value="NZ_QGDO01000003.1"/>
</dbReference>
<dbReference type="AlphaFoldDB" id="A0A315Z8W6"/>
<keyword evidence="2 3" id="KW-0175">Coiled coil</keyword>
<protein>
    <submittedName>
        <fullName evidence="5">Multidrug efflux pump subunit AcrA (Membrane-fusion protein)</fullName>
    </submittedName>
</protein>
<evidence type="ECO:0000256" key="1">
    <source>
        <dbReference type="ARBA" id="ARBA00004196"/>
    </source>
</evidence>
<evidence type="ECO:0000256" key="3">
    <source>
        <dbReference type="SAM" id="Coils"/>
    </source>
</evidence>
<evidence type="ECO:0000259" key="4">
    <source>
        <dbReference type="Pfam" id="PF25990"/>
    </source>
</evidence>
<organism evidence="5 6">
    <name type="scientific">Sediminitomix flava</name>
    <dbReference type="NCBI Taxonomy" id="379075"/>
    <lineage>
        <taxon>Bacteria</taxon>
        <taxon>Pseudomonadati</taxon>
        <taxon>Bacteroidota</taxon>
        <taxon>Cytophagia</taxon>
        <taxon>Cytophagales</taxon>
        <taxon>Flammeovirgaceae</taxon>
        <taxon>Sediminitomix</taxon>
    </lineage>
</organism>
<feature type="domain" description="YknX-like beta-barrel" evidence="4">
    <location>
        <begin position="263"/>
        <end position="331"/>
    </location>
</feature>
<dbReference type="Gene3D" id="2.40.420.20">
    <property type="match status" value="1"/>
</dbReference>
<keyword evidence="6" id="KW-1185">Reference proteome</keyword>
<dbReference type="GO" id="GO:0030313">
    <property type="term" value="C:cell envelope"/>
    <property type="evidence" value="ECO:0007669"/>
    <property type="project" value="UniProtKB-SubCell"/>
</dbReference>
<feature type="coiled-coil region" evidence="3">
    <location>
        <begin position="160"/>
        <end position="212"/>
    </location>
</feature>
<feature type="coiled-coil region" evidence="3">
    <location>
        <begin position="96"/>
        <end position="123"/>
    </location>
</feature>
<comment type="caution">
    <text evidence="5">The sequence shown here is derived from an EMBL/GenBank/DDBJ whole genome shotgun (WGS) entry which is preliminary data.</text>
</comment>
<sequence length="413" mass="45805">MKKYSLLGTGLVIAGLLIWLFVPSTEENEILYAEVLKGDIKIEVSTTGELEAKSSVDILGPSTGLRKAGIWQININDLIPEGTQVKKGDYVAQLDASSLEDKIKNSEDNLTKEESQYTQVKLDTTLQLREARDKLINLGFSVEEKRIKLEQSAFEPPATIKQAKMDVIKAERDLKQAKANYDVKKEQMIAKMQAATAKLEMAKRKVQIYDEVKNQLTITAPEDGMVIYIKNWNGKKIKSGDQIGTWNPRVATLPDMSQMVSRTYVNEVDIRKIEIGQTVSIGLDAFPDKALTGEVQSVANIGEQKPNTDSKVYEVLVLINEVDEILRPAMTTSNVILTKEVKDCLYIPLESLHSQGDSITYVILKDGFSYTKQEVVVGDANDQYIIIEAGVEEGSNVALSKINGIEETALSTL</sequence>
<dbReference type="Gene3D" id="2.40.30.170">
    <property type="match status" value="1"/>
</dbReference>